<evidence type="ECO:0000313" key="2">
    <source>
        <dbReference type="Proteomes" id="UP001596274"/>
    </source>
</evidence>
<dbReference type="Proteomes" id="UP001596274">
    <property type="component" value="Unassembled WGS sequence"/>
</dbReference>
<dbReference type="AlphaFoldDB" id="A0ABD5T559"/>
<evidence type="ECO:0008006" key="3">
    <source>
        <dbReference type="Google" id="ProtNLM"/>
    </source>
</evidence>
<proteinExistence type="predicted"/>
<comment type="caution">
    <text evidence="1">The sequence shown here is derived from an EMBL/GenBank/DDBJ whole genome shotgun (WGS) entry which is preliminary data.</text>
</comment>
<protein>
    <recommendedName>
        <fullName evidence="3">PIN domain-containing protein</fullName>
    </recommendedName>
</protein>
<organism evidence="1 2">
    <name type="scientific">Halorubrum pallidum</name>
    <dbReference type="NCBI Taxonomy" id="1526114"/>
    <lineage>
        <taxon>Archaea</taxon>
        <taxon>Methanobacteriati</taxon>
        <taxon>Methanobacteriota</taxon>
        <taxon>Stenosarchaea group</taxon>
        <taxon>Halobacteria</taxon>
        <taxon>Halobacteriales</taxon>
        <taxon>Haloferacaceae</taxon>
        <taxon>Halorubrum</taxon>
    </lineage>
</organism>
<dbReference type="Pfam" id="PF26425">
    <property type="entry name" value="PIN_halo"/>
    <property type="match status" value="1"/>
</dbReference>
<dbReference type="InterPro" id="IPR058703">
    <property type="entry name" value="PIN-containing"/>
</dbReference>
<name>A0ABD5T559_9EURY</name>
<accession>A0ABD5T559</accession>
<dbReference type="EMBL" id="JBHSWT010000103">
    <property type="protein sequence ID" value="MFC6770643.1"/>
    <property type="molecule type" value="Genomic_DNA"/>
</dbReference>
<evidence type="ECO:0000313" key="1">
    <source>
        <dbReference type="EMBL" id="MFC6770643.1"/>
    </source>
</evidence>
<keyword evidence="2" id="KW-1185">Reference proteome</keyword>
<reference evidence="1 2" key="1">
    <citation type="journal article" date="2019" name="Int. J. Syst. Evol. Microbiol.">
        <title>The Global Catalogue of Microorganisms (GCM) 10K type strain sequencing project: providing services to taxonomists for standard genome sequencing and annotation.</title>
        <authorList>
            <consortium name="The Broad Institute Genomics Platform"/>
            <consortium name="The Broad Institute Genome Sequencing Center for Infectious Disease"/>
            <person name="Wu L."/>
            <person name="Ma J."/>
        </authorList>
    </citation>
    <scope>NUCLEOTIDE SEQUENCE [LARGE SCALE GENOMIC DNA]</scope>
    <source>
        <strain evidence="1 2">PJ61</strain>
    </source>
</reference>
<gene>
    <name evidence="1" type="ORF">ACFQDD_03735</name>
</gene>
<sequence>MTHDDTVVFIDSSVLISCGRRESTRFQALAREARQRDTVFRISPQVYAEVAGDSSLDEYTTSDSAVEKALQEGWMKVTESPSYSDSDISTVMDQARSFIASASGRSEDIIEKADTEMVGLALEFLLTDTAGRVILVTNDIPLGKAAESLLPQYGVDNEQITWLRGGEFADELGEDFVPEFD</sequence>